<dbReference type="GeneID" id="65131616"/>
<reference evidence="1 2" key="1">
    <citation type="submission" date="2020-07" db="EMBL/GenBank/DDBJ databases">
        <title>Taxonomic proposal: Crassvirales, a new order of highly abundant and diverse bacterial viruses.</title>
        <authorList>
            <person name="Shkoporov A.N."/>
            <person name="Stockdale S.R."/>
            <person name="Guerin E."/>
            <person name="Ross R.P."/>
            <person name="Hill C."/>
        </authorList>
    </citation>
    <scope>NUCLEOTIDE SEQUENCE [LARGE SCALE GENOMIC DNA]</scope>
</reference>
<accession>A0A7M1RSV2</accession>
<evidence type="ECO:0000313" key="1">
    <source>
        <dbReference type="EMBL" id="QOR57473.1"/>
    </source>
</evidence>
<dbReference type="EMBL" id="MT774406">
    <property type="protein sequence ID" value="QOR57473.1"/>
    <property type="molecule type" value="Genomic_DNA"/>
</dbReference>
<dbReference type="Proteomes" id="UP000593974">
    <property type="component" value="Segment"/>
</dbReference>
<name>A0A7M1RSV2_9CAUD</name>
<keyword evidence="2" id="KW-1185">Reference proteome</keyword>
<protein>
    <submittedName>
        <fullName evidence="1">Uncharacterized protein</fullName>
    </submittedName>
</protein>
<dbReference type="KEGG" id="vg:65131616"/>
<dbReference type="RefSeq" id="YP_010113113.1">
    <property type="nucleotide sequence ID" value="NC_055899.1"/>
</dbReference>
<organism evidence="1 2">
    <name type="scientific">uncultured phage cr124_1</name>
    <dbReference type="NCBI Taxonomy" id="2772090"/>
    <lineage>
        <taxon>Viruses</taxon>
        <taxon>Duplodnaviria</taxon>
        <taxon>Heunggongvirae</taxon>
        <taxon>Uroviricota</taxon>
        <taxon>Caudoviricetes</taxon>
        <taxon>Crassvirales</taxon>
        <taxon>Suoliviridae</taxon>
        <taxon>Oafivirinae</taxon>
        <taxon>Burzaovirus</taxon>
        <taxon>Burzaovirus faecalis</taxon>
    </lineage>
</organism>
<sequence>MMYNVVKAELISNKSEWSMGSDVASESKCVKLTLENPDDWQDEGGVFIFFQEQSPRIFERWAKVFEDLGNNVIEGESIPERFRVMKNVVIDWYNLPEPCFKKYDKKIYHKGNLIHNIGDTIVDKTGNTKVYTKVKIVSYKVARGEDGELVWAFDPDVIIQKMIGRIYFPMSTLSSKPAADSKDDVADEEELLLTCNLILWKHIYNVLVTI</sequence>
<proteinExistence type="predicted"/>
<evidence type="ECO:0000313" key="2">
    <source>
        <dbReference type="Proteomes" id="UP000593974"/>
    </source>
</evidence>